<evidence type="ECO:0000256" key="1">
    <source>
        <dbReference type="SAM" id="Phobius"/>
    </source>
</evidence>
<protein>
    <submittedName>
        <fullName evidence="2">Uncharacterized protein</fullName>
    </submittedName>
</protein>
<dbReference type="AlphaFoldDB" id="A0A0A9A7P2"/>
<reference evidence="2" key="2">
    <citation type="journal article" date="2015" name="Data Brief">
        <title>Shoot transcriptome of the giant reed, Arundo donax.</title>
        <authorList>
            <person name="Barrero R.A."/>
            <person name="Guerrero F.D."/>
            <person name="Moolhuijzen P."/>
            <person name="Goolsby J.A."/>
            <person name="Tidwell J."/>
            <person name="Bellgard S.E."/>
            <person name="Bellgard M.I."/>
        </authorList>
    </citation>
    <scope>NUCLEOTIDE SEQUENCE</scope>
    <source>
        <tissue evidence="2">Shoot tissue taken approximately 20 cm above the soil surface</tissue>
    </source>
</reference>
<proteinExistence type="predicted"/>
<accession>A0A0A9A7P2</accession>
<evidence type="ECO:0000313" key="2">
    <source>
        <dbReference type="EMBL" id="JAD47684.1"/>
    </source>
</evidence>
<name>A0A0A9A7P2_ARUDO</name>
<keyword evidence="1" id="KW-0812">Transmembrane</keyword>
<keyword evidence="1" id="KW-1133">Transmembrane helix</keyword>
<reference evidence="2" key="1">
    <citation type="submission" date="2014-09" db="EMBL/GenBank/DDBJ databases">
        <authorList>
            <person name="Magalhaes I.L.F."/>
            <person name="Oliveira U."/>
            <person name="Santos F.R."/>
            <person name="Vidigal T.H.D.A."/>
            <person name="Brescovit A.D."/>
            <person name="Santos A.J."/>
        </authorList>
    </citation>
    <scope>NUCLEOTIDE SEQUENCE</scope>
    <source>
        <tissue evidence="2">Shoot tissue taken approximately 20 cm above the soil surface</tissue>
    </source>
</reference>
<dbReference type="EMBL" id="GBRH01250211">
    <property type="protein sequence ID" value="JAD47684.1"/>
    <property type="molecule type" value="Transcribed_RNA"/>
</dbReference>
<feature type="transmembrane region" description="Helical" evidence="1">
    <location>
        <begin position="12"/>
        <end position="30"/>
    </location>
</feature>
<organism evidence="2">
    <name type="scientific">Arundo donax</name>
    <name type="common">Giant reed</name>
    <name type="synonym">Donax arundinaceus</name>
    <dbReference type="NCBI Taxonomy" id="35708"/>
    <lineage>
        <taxon>Eukaryota</taxon>
        <taxon>Viridiplantae</taxon>
        <taxon>Streptophyta</taxon>
        <taxon>Embryophyta</taxon>
        <taxon>Tracheophyta</taxon>
        <taxon>Spermatophyta</taxon>
        <taxon>Magnoliopsida</taxon>
        <taxon>Liliopsida</taxon>
        <taxon>Poales</taxon>
        <taxon>Poaceae</taxon>
        <taxon>PACMAD clade</taxon>
        <taxon>Arundinoideae</taxon>
        <taxon>Arundineae</taxon>
        <taxon>Arundo</taxon>
    </lineage>
</organism>
<keyword evidence="1" id="KW-0472">Membrane</keyword>
<sequence length="31" mass="3531">MSPFENLCEVLVDRIVLGVLYLLSAFVYTLI</sequence>